<gene>
    <name evidence="8" type="ORF">UA08_04905</name>
</gene>
<keyword evidence="4" id="KW-0238">DNA-binding</keyword>
<dbReference type="PROSITE" id="PS50048">
    <property type="entry name" value="ZN2_CY6_FUNGAL_2"/>
    <property type="match status" value="1"/>
</dbReference>
<keyword evidence="3" id="KW-0805">Transcription regulation</keyword>
<dbReference type="PRINTS" id="PR00755">
    <property type="entry name" value="AFLATOXINBRP"/>
</dbReference>
<dbReference type="InterPro" id="IPR001138">
    <property type="entry name" value="Zn2Cys6_DnaBD"/>
</dbReference>
<dbReference type="GO" id="GO:0003677">
    <property type="term" value="F:DNA binding"/>
    <property type="evidence" value="ECO:0007669"/>
    <property type="project" value="UniProtKB-KW"/>
</dbReference>
<reference evidence="8 9" key="1">
    <citation type="submission" date="2015-06" db="EMBL/GenBank/DDBJ databases">
        <title>Talaromyces atroroseus IBT 11181 draft genome.</title>
        <authorList>
            <person name="Rasmussen K.B."/>
            <person name="Rasmussen S."/>
            <person name="Petersen B."/>
            <person name="Sicheritz-Ponten T."/>
            <person name="Mortensen U.H."/>
            <person name="Thrane U."/>
        </authorList>
    </citation>
    <scope>NUCLEOTIDE SEQUENCE [LARGE SCALE GENOMIC DNA]</scope>
    <source>
        <strain evidence="8 9">IBT 11181</strain>
    </source>
</reference>
<dbReference type="Gene3D" id="4.10.240.10">
    <property type="entry name" value="Zn(2)-C6 fungal-type DNA-binding domain"/>
    <property type="match status" value="1"/>
</dbReference>
<keyword evidence="9" id="KW-1185">Reference proteome</keyword>
<evidence type="ECO:0000256" key="2">
    <source>
        <dbReference type="ARBA" id="ARBA00022833"/>
    </source>
</evidence>
<dbReference type="EMBL" id="LFMY01000006">
    <property type="protein sequence ID" value="OKL60207.1"/>
    <property type="molecule type" value="Genomic_DNA"/>
</dbReference>
<dbReference type="GO" id="GO:0000981">
    <property type="term" value="F:DNA-binding transcription factor activity, RNA polymerase II-specific"/>
    <property type="evidence" value="ECO:0007669"/>
    <property type="project" value="InterPro"/>
</dbReference>
<proteinExistence type="predicted"/>
<evidence type="ECO:0000256" key="4">
    <source>
        <dbReference type="ARBA" id="ARBA00023125"/>
    </source>
</evidence>
<dbReference type="SUPFAM" id="SSF57701">
    <property type="entry name" value="Zn2/Cys6 DNA-binding domain"/>
    <property type="match status" value="1"/>
</dbReference>
<dbReference type="STRING" id="1441469.A0A225B2X4"/>
<organism evidence="8 9">
    <name type="scientific">Talaromyces atroroseus</name>
    <dbReference type="NCBI Taxonomy" id="1441469"/>
    <lineage>
        <taxon>Eukaryota</taxon>
        <taxon>Fungi</taxon>
        <taxon>Dikarya</taxon>
        <taxon>Ascomycota</taxon>
        <taxon>Pezizomycotina</taxon>
        <taxon>Eurotiomycetes</taxon>
        <taxon>Eurotiomycetidae</taxon>
        <taxon>Eurotiales</taxon>
        <taxon>Trichocomaceae</taxon>
        <taxon>Talaromyces</taxon>
        <taxon>Talaromyces sect. Trachyspermi</taxon>
    </lineage>
</organism>
<dbReference type="Pfam" id="PF00172">
    <property type="entry name" value="Zn_clus"/>
    <property type="match status" value="1"/>
</dbReference>
<evidence type="ECO:0000256" key="5">
    <source>
        <dbReference type="ARBA" id="ARBA00023163"/>
    </source>
</evidence>
<dbReference type="PANTHER" id="PTHR47660">
    <property type="entry name" value="TRANSCRIPTION FACTOR WITH C2H2 AND ZN(2)-CYS(6) DNA BINDING DOMAIN (EUROFUNG)-RELATED-RELATED"/>
    <property type="match status" value="1"/>
</dbReference>
<evidence type="ECO:0000256" key="6">
    <source>
        <dbReference type="ARBA" id="ARBA00023242"/>
    </source>
</evidence>
<evidence type="ECO:0000259" key="7">
    <source>
        <dbReference type="PROSITE" id="PS50048"/>
    </source>
</evidence>
<evidence type="ECO:0000313" key="9">
    <source>
        <dbReference type="Proteomes" id="UP000214365"/>
    </source>
</evidence>
<dbReference type="GO" id="GO:0008270">
    <property type="term" value="F:zinc ion binding"/>
    <property type="evidence" value="ECO:0007669"/>
    <property type="project" value="InterPro"/>
</dbReference>
<comment type="caution">
    <text evidence="8">The sequence shown here is derived from an EMBL/GenBank/DDBJ whole genome shotgun (WGS) entry which is preliminary data.</text>
</comment>
<feature type="domain" description="Zn(2)-C6 fungal-type" evidence="7">
    <location>
        <begin position="58"/>
        <end position="88"/>
    </location>
</feature>
<keyword evidence="6" id="KW-0539">Nucleus</keyword>
<name>A0A225B2X4_TALAT</name>
<keyword evidence="1" id="KW-0479">Metal-binding</keyword>
<evidence type="ECO:0000256" key="3">
    <source>
        <dbReference type="ARBA" id="ARBA00023015"/>
    </source>
</evidence>
<dbReference type="CDD" id="cd00067">
    <property type="entry name" value="GAL4"/>
    <property type="match status" value="1"/>
</dbReference>
<dbReference type="InterPro" id="IPR036864">
    <property type="entry name" value="Zn2-C6_fun-type_DNA-bd_sf"/>
</dbReference>
<dbReference type="PANTHER" id="PTHR47660:SF3">
    <property type="entry name" value="FINGER DOMAIN PROTEIN, PUTATIVE (AFU_ORTHOLOGUE AFUA_4G03310)-RELATED"/>
    <property type="match status" value="1"/>
</dbReference>
<sequence length="459" mass="51760">MNSRASGQQQTFSCSICTKNFTNTQRADAARIVTEKSQSRHISYCRKSIGRVRSRKRACQACTKAKARCDEAQPCCSRCSARGVACDYYVHDSRPRPSTISRARHEVGANSVAGYGYGGADLVCSNSGGVHVLDYPEAIDTGSRDRLLQSIRSSIVETSGSAVDISQYQLETDVYSYQILSSVPRVFAPRSIGGHKSSLHRSYLLCALRSYPQMMLRGQSPPFIHAQSISDDSDDLQLRNNSTTPGPLAVCGELLRMHTMKNEDNVVQIWGAIRREQERLLMEGSGYDYRDTLAALQAVSIYFVLRIFEQNEEATNFDIPLVQTMLELSIHLVQLRKSQSKIHTSQWEDWVFMESSSRTVLLFFLIDLLFEYSSAVTLFHHCTGREMLSRQLPSTRNLWQASSRTEWEREYEMQCCEALPFTYSDLIEYGPRNDGSLDFWLTEIDEFGNLVIAAASLDG</sequence>
<dbReference type="RefSeq" id="XP_020120328.1">
    <property type="nucleotide sequence ID" value="XM_020267225.1"/>
</dbReference>
<dbReference type="SMART" id="SM00066">
    <property type="entry name" value="GAL4"/>
    <property type="match status" value="1"/>
</dbReference>
<keyword evidence="2" id="KW-0862">Zinc</keyword>
<dbReference type="OrthoDB" id="4227083at2759"/>
<evidence type="ECO:0000256" key="1">
    <source>
        <dbReference type="ARBA" id="ARBA00022723"/>
    </source>
</evidence>
<dbReference type="AlphaFoldDB" id="A0A225B2X4"/>
<evidence type="ECO:0000313" key="8">
    <source>
        <dbReference type="EMBL" id="OKL60207.1"/>
    </source>
</evidence>
<dbReference type="Proteomes" id="UP000214365">
    <property type="component" value="Unassembled WGS sequence"/>
</dbReference>
<protein>
    <recommendedName>
        <fullName evidence="7">Zn(2)-C6 fungal-type domain-containing protein</fullName>
    </recommendedName>
</protein>
<dbReference type="PROSITE" id="PS00463">
    <property type="entry name" value="ZN2_CY6_FUNGAL_1"/>
    <property type="match status" value="1"/>
</dbReference>
<accession>A0A225B2X4</accession>
<dbReference type="GeneID" id="31004660"/>
<keyword evidence="5" id="KW-0804">Transcription</keyword>